<dbReference type="AlphaFoldDB" id="L9ZVW4"/>
<evidence type="ECO:0000256" key="3">
    <source>
        <dbReference type="ARBA" id="ARBA00022989"/>
    </source>
</evidence>
<keyword evidence="2 6" id="KW-0812">Transmembrane</keyword>
<dbReference type="GO" id="GO:0008273">
    <property type="term" value="F:calcium, potassium:sodium antiporter activity"/>
    <property type="evidence" value="ECO:0007669"/>
    <property type="project" value="TreeGrafter"/>
</dbReference>
<evidence type="ECO:0000256" key="4">
    <source>
        <dbReference type="ARBA" id="ARBA00023136"/>
    </source>
</evidence>
<dbReference type="RefSeq" id="WP_006826391.1">
    <property type="nucleotide sequence ID" value="NZ_AOIL01000049.1"/>
</dbReference>
<comment type="caution">
    <text evidence="8">The sequence shown here is derived from an EMBL/GenBank/DDBJ whole genome shotgun (WGS) entry which is preliminary data.</text>
</comment>
<feature type="domain" description="Sodium/calcium exchanger membrane region" evidence="7">
    <location>
        <begin position="211"/>
        <end position="350"/>
    </location>
</feature>
<feature type="transmembrane region" description="Helical" evidence="6">
    <location>
        <begin position="6"/>
        <end position="26"/>
    </location>
</feature>
<dbReference type="OrthoDB" id="142185at2157"/>
<feature type="transmembrane region" description="Helical" evidence="6">
    <location>
        <begin position="107"/>
        <end position="124"/>
    </location>
</feature>
<dbReference type="EMBL" id="AOIL01000049">
    <property type="protein sequence ID" value="ELY89308.1"/>
    <property type="molecule type" value="Genomic_DNA"/>
</dbReference>
<evidence type="ECO:0000256" key="5">
    <source>
        <dbReference type="SAM" id="MobiDB-lite"/>
    </source>
</evidence>
<evidence type="ECO:0000256" key="1">
    <source>
        <dbReference type="ARBA" id="ARBA00004141"/>
    </source>
</evidence>
<feature type="compositionally biased region" description="Acidic residues" evidence="5">
    <location>
        <begin position="160"/>
        <end position="176"/>
    </location>
</feature>
<sequence length="352" mass="35498">MSGETLLPILLLAAGVVALYVGAELLVAGASRLALGIGIRAATVGVTVIAFATTAPELFVSTIGALNVSTDIGLGAIVGSNIANIGLVLGVSALIRPLPVGETVMRRHVPVMGLAALLLVVLGLDGTLGRIEGIVFLLVLAGFTGYLLHNAGNDPIAMDELPDDVADGEAENDDSAADATGRDTADATSATDTTDATASTATASGITFRDIALVLAGLLALLVGSRWLVSGGTDLLSALGFSDLFIGLTVLALGTSLPELAASVVGAIRDEAGFAIGNVVGSNIYNILAVLGVVAVITPIDIAPGTLRFEFPFLVAVTVMVVGLMAYGRRLTRRDGVALIAGYGVFIALLAL</sequence>
<gene>
    <name evidence="8" type="ORF">C484_13455</name>
</gene>
<evidence type="ECO:0000259" key="7">
    <source>
        <dbReference type="Pfam" id="PF01699"/>
    </source>
</evidence>
<feature type="transmembrane region" description="Helical" evidence="6">
    <location>
        <begin position="130"/>
        <end position="148"/>
    </location>
</feature>
<feature type="transmembrane region" description="Helical" evidence="6">
    <location>
        <begin position="72"/>
        <end position="95"/>
    </location>
</feature>
<dbReference type="PANTHER" id="PTHR10846:SF8">
    <property type="entry name" value="INNER MEMBRANE PROTEIN YRBG"/>
    <property type="match status" value="1"/>
</dbReference>
<dbReference type="InterPro" id="IPR044880">
    <property type="entry name" value="NCX_ion-bd_dom_sf"/>
</dbReference>
<name>L9ZVW4_9EURY</name>
<feature type="transmembrane region" description="Helical" evidence="6">
    <location>
        <begin position="309"/>
        <end position="328"/>
    </location>
</feature>
<dbReference type="NCBIfam" id="TIGR00367">
    <property type="entry name" value="calcium/sodium antiporter"/>
    <property type="match status" value="1"/>
</dbReference>
<keyword evidence="4 6" id="KW-0472">Membrane</keyword>
<proteinExistence type="predicted"/>
<dbReference type="Pfam" id="PF01699">
    <property type="entry name" value="Na_Ca_ex"/>
    <property type="match status" value="2"/>
</dbReference>
<feature type="transmembrane region" description="Helical" evidence="6">
    <location>
        <begin position="211"/>
        <end position="229"/>
    </location>
</feature>
<dbReference type="InterPro" id="IPR004837">
    <property type="entry name" value="NaCa_Exmemb"/>
</dbReference>
<keyword evidence="9" id="KW-1185">Reference proteome</keyword>
<organism evidence="8 9">
    <name type="scientific">Natrialba taiwanensis DSM 12281</name>
    <dbReference type="NCBI Taxonomy" id="1230458"/>
    <lineage>
        <taxon>Archaea</taxon>
        <taxon>Methanobacteriati</taxon>
        <taxon>Methanobacteriota</taxon>
        <taxon>Stenosarchaea group</taxon>
        <taxon>Halobacteria</taxon>
        <taxon>Halobacteriales</taxon>
        <taxon>Natrialbaceae</taxon>
        <taxon>Natrialba</taxon>
    </lineage>
</organism>
<accession>L9ZVW4</accession>
<dbReference type="Gene3D" id="1.20.1420.30">
    <property type="entry name" value="NCX, central ion-binding region"/>
    <property type="match status" value="2"/>
</dbReference>
<feature type="domain" description="Sodium/calcium exchanger membrane region" evidence="7">
    <location>
        <begin position="9"/>
        <end position="147"/>
    </location>
</feature>
<evidence type="ECO:0000313" key="8">
    <source>
        <dbReference type="EMBL" id="ELY89308.1"/>
    </source>
</evidence>
<feature type="region of interest" description="Disordered" evidence="5">
    <location>
        <begin position="159"/>
        <end position="196"/>
    </location>
</feature>
<keyword evidence="3 6" id="KW-1133">Transmembrane helix</keyword>
<comment type="subcellular location">
    <subcellularLocation>
        <location evidence="1">Membrane</location>
        <topology evidence="1">Multi-pass membrane protein</topology>
    </subcellularLocation>
</comment>
<protein>
    <submittedName>
        <fullName evidence="8">CaCA family Na+/Ca+ antiporter</fullName>
    </submittedName>
</protein>
<dbReference type="GO" id="GO:0005262">
    <property type="term" value="F:calcium channel activity"/>
    <property type="evidence" value="ECO:0007669"/>
    <property type="project" value="TreeGrafter"/>
</dbReference>
<evidence type="ECO:0000256" key="2">
    <source>
        <dbReference type="ARBA" id="ARBA00022692"/>
    </source>
</evidence>
<dbReference type="PATRIC" id="fig|1230458.4.peg.2710"/>
<dbReference type="GO" id="GO:0005886">
    <property type="term" value="C:plasma membrane"/>
    <property type="evidence" value="ECO:0007669"/>
    <property type="project" value="TreeGrafter"/>
</dbReference>
<dbReference type="PANTHER" id="PTHR10846">
    <property type="entry name" value="SODIUM/POTASSIUM/CALCIUM EXCHANGER"/>
    <property type="match status" value="1"/>
</dbReference>
<dbReference type="InterPro" id="IPR004481">
    <property type="entry name" value="K/Na/Ca-exchanger"/>
</dbReference>
<feature type="transmembrane region" description="Helical" evidence="6">
    <location>
        <begin position="275"/>
        <end position="297"/>
    </location>
</feature>
<dbReference type="STRING" id="1230458.C484_13455"/>
<evidence type="ECO:0000313" key="9">
    <source>
        <dbReference type="Proteomes" id="UP000011648"/>
    </source>
</evidence>
<reference evidence="8 9" key="1">
    <citation type="journal article" date="2014" name="PLoS Genet.">
        <title>Phylogenetically driven sequencing of extremely halophilic archaea reveals strategies for static and dynamic osmo-response.</title>
        <authorList>
            <person name="Becker E.A."/>
            <person name="Seitzer P.M."/>
            <person name="Tritt A."/>
            <person name="Larsen D."/>
            <person name="Krusor M."/>
            <person name="Yao A.I."/>
            <person name="Wu D."/>
            <person name="Madern D."/>
            <person name="Eisen J.A."/>
            <person name="Darling A.E."/>
            <person name="Facciotti M.T."/>
        </authorList>
    </citation>
    <scope>NUCLEOTIDE SEQUENCE [LARGE SCALE GENOMIC DNA]</scope>
    <source>
        <strain evidence="8 9">DSM 12281</strain>
    </source>
</reference>
<dbReference type="Proteomes" id="UP000011648">
    <property type="component" value="Unassembled WGS sequence"/>
</dbReference>
<dbReference type="GO" id="GO:0006874">
    <property type="term" value="P:intracellular calcium ion homeostasis"/>
    <property type="evidence" value="ECO:0007669"/>
    <property type="project" value="TreeGrafter"/>
</dbReference>
<feature type="transmembrane region" description="Helical" evidence="6">
    <location>
        <begin position="33"/>
        <end position="52"/>
    </location>
</feature>
<evidence type="ECO:0000256" key="6">
    <source>
        <dbReference type="SAM" id="Phobius"/>
    </source>
</evidence>
<feature type="compositionally biased region" description="Low complexity" evidence="5">
    <location>
        <begin position="186"/>
        <end position="196"/>
    </location>
</feature>